<organism evidence="1 2">
    <name type="scientific">Ktedonospora formicarum</name>
    <dbReference type="NCBI Taxonomy" id="2778364"/>
    <lineage>
        <taxon>Bacteria</taxon>
        <taxon>Bacillati</taxon>
        <taxon>Chloroflexota</taxon>
        <taxon>Ktedonobacteria</taxon>
        <taxon>Ktedonobacterales</taxon>
        <taxon>Ktedonobacteraceae</taxon>
        <taxon>Ktedonospora</taxon>
    </lineage>
</organism>
<gene>
    <name evidence="1" type="ORF">KSX_35130</name>
</gene>
<keyword evidence="2" id="KW-1185">Reference proteome</keyword>
<evidence type="ECO:0000313" key="1">
    <source>
        <dbReference type="EMBL" id="GHO45350.1"/>
    </source>
</evidence>
<dbReference type="EMBL" id="BNJF01000001">
    <property type="protein sequence ID" value="GHO45350.1"/>
    <property type="molecule type" value="Genomic_DNA"/>
</dbReference>
<comment type="caution">
    <text evidence="1">The sequence shown here is derived from an EMBL/GenBank/DDBJ whole genome shotgun (WGS) entry which is preliminary data.</text>
</comment>
<evidence type="ECO:0000313" key="2">
    <source>
        <dbReference type="Proteomes" id="UP000612362"/>
    </source>
</evidence>
<reference evidence="1" key="1">
    <citation type="submission" date="2020-10" db="EMBL/GenBank/DDBJ databases">
        <title>Taxonomic study of unclassified bacteria belonging to the class Ktedonobacteria.</title>
        <authorList>
            <person name="Yabe S."/>
            <person name="Wang C.M."/>
            <person name="Zheng Y."/>
            <person name="Sakai Y."/>
            <person name="Cavaletti L."/>
            <person name="Monciardini P."/>
            <person name="Donadio S."/>
        </authorList>
    </citation>
    <scope>NUCLEOTIDE SEQUENCE</scope>
    <source>
        <strain evidence="1">SOSP1-1</strain>
    </source>
</reference>
<dbReference type="Proteomes" id="UP000612362">
    <property type="component" value="Unassembled WGS sequence"/>
</dbReference>
<proteinExistence type="predicted"/>
<dbReference type="AlphaFoldDB" id="A0A8J3MUF4"/>
<protein>
    <submittedName>
        <fullName evidence="1">Uncharacterized protein</fullName>
    </submittedName>
</protein>
<sequence>MYTYGIKYSIQTPKAFFDGTDGGALKGYGSAQDGSRSATIACSLVLERMNVLGKHLMVGALFGRATRAIIVGVVACAWSVVASDWKCEGWVHRDRERVGLQAGVALRCGRGERSRLDVG</sequence>
<accession>A0A8J3MUF4</accession>
<name>A0A8J3MUF4_9CHLR</name>